<feature type="compositionally biased region" description="Low complexity" evidence="1">
    <location>
        <begin position="90"/>
        <end position="102"/>
    </location>
</feature>
<dbReference type="AlphaFoldDB" id="X6NGC7"/>
<keyword evidence="3" id="KW-1185">Reference proteome</keyword>
<accession>X6NGC7</accession>
<feature type="compositionally biased region" description="Polar residues" evidence="1">
    <location>
        <begin position="79"/>
        <end position="89"/>
    </location>
</feature>
<name>X6NGC7_RETFI</name>
<gene>
    <name evidence="2" type="ORF">RFI_12777</name>
</gene>
<proteinExistence type="predicted"/>
<feature type="non-terminal residue" evidence="2">
    <location>
        <position position="1"/>
    </location>
</feature>
<evidence type="ECO:0000313" key="3">
    <source>
        <dbReference type="Proteomes" id="UP000023152"/>
    </source>
</evidence>
<evidence type="ECO:0000256" key="1">
    <source>
        <dbReference type="SAM" id="MobiDB-lite"/>
    </source>
</evidence>
<dbReference type="EMBL" id="ASPP01009251">
    <property type="protein sequence ID" value="ETO24382.1"/>
    <property type="molecule type" value="Genomic_DNA"/>
</dbReference>
<evidence type="ECO:0000313" key="2">
    <source>
        <dbReference type="EMBL" id="ETO24382.1"/>
    </source>
</evidence>
<protein>
    <submittedName>
        <fullName evidence="2">Kinesin family member 10</fullName>
    </submittedName>
</protein>
<organism evidence="2 3">
    <name type="scientific">Reticulomyxa filosa</name>
    <dbReference type="NCBI Taxonomy" id="46433"/>
    <lineage>
        <taxon>Eukaryota</taxon>
        <taxon>Sar</taxon>
        <taxon>Rhizaria</taxon>
        <taxon>Retaria</taxon>
        <taxon>Foraminifera</taxon>
        <taxon>Monothalamids</taxon>
        <taxon>Reticulomyxidae</taxon>
        <taxon>Reticulomyxa</taxon>
    </lineage>
</organism>
<feature type="region of interest" description="Disordered" evidence="1">
    <location>
        <begin position="79"/>
        <end position="105"/>
    </location>
</feature>
<sequence length="124" mass="14477">NNNNNNDNNKTFNNEKWLKWWNERNNNEKQEITDKYKTLSTKNFKQWIQNKWNIQIQTDNEFDPLRLVIEYFLTFNASSSSTDSVHQSRNSASSATTTATNTLEESKAADVRTALVSINGKKKR</sequence>
<comment type="caution">
    <text evidence="2">The sequence shown here is derived from an EMBL/GenBank/DDBJ whole genome shotgun (WGS) entry which is preliminary data.</text>
</comment>
<dbReference type="Proteomes" id="UP000023152">
    <property type="component" value="Unassembled WGS sequence"/>
</dbReference>
<reference evidence="2 3" key="1">
    <citation type="journal article" date="2013" name="Curr. Biol.">
        <title>The Genome of the Foraminiferan Reticulomyxa filosa.</title>
        <authorList>
            <person name="Glockner G."/>
            <person name="Hulsmann N."/>
            <person name="Schleicher M."/>
            <person name="Noegel A.A."/>
            <person name="Eichinger L."/>
            <person name="Gallinger C."/>
            <person name="Pawlowski J."/>
            <person name="Sierra R."/>
            <person name="Euteneuer U."/>
            <person name="Pillet L."/>
            <person name="Moustafa A."/>
            <person name="Platzer M."/>
            <person name="Groth M."/>
            <person name="Szafranski K."/>
            <person name="Schliwa M."/>
        </authorList>
    </citation>
    <scope>NUCLEOTIDE SEQUENCE [LARGE SCALE GENOMIC DNA]</scope>
</reference>